<organism evidence="1">
    <name type="scientific">Sediminibacterium sp. KACHI17</name>
    <dbReference type="NCBI Taxonomy" id="1751071"/>
    <lineage>
        <taxon>Bacteria</taxon>
        <taxon>Pseudomonadati</taxon>
        <taxon>Bacteroidota</taxon>
        <taxon>Chitinophagia</taxon>
        <taxon>Chitinophagales</taxon>
        <taxon>Chitinophagaceae</taxon>
        <taxon>Sediminibacterium</taxon>
    </lineage>
</organism>
<dbReference type="SUPFAM" id="SSF109854">
    <property type="entry name" value="DinB/YfiT-like putative metalloenzymes"/>
    <property type="match status" value="1"/>
</dbReference>
<dbReference type="InterPro" id="IPR011463">
    <property type="entry name" value="DUF1569"/>
</dbReference>
<dbReference type="Gene3D" id="1.20.120.450">
    <property type="entry name" value="dinb family like domain"/>
    <property type="match status" value="1"/>
</dbReference>
<evidence type="ECO:0008006" key="2">
    <source>
        <dbReference type="Google" id="ProtNLM"/>
    </source>
</evidence>
<reference evidence="1" key="1">
    <citation type="submission" date="2024-02" db="EMBL/GenBank/DDBJ databases">
        <title>Sediminibacterium planktonica sp. nov. and Sediminibacterium longus sp. nov., isolated from surface lake and river water.</title>
        <authorList>
            <person name="Watanabe K."/>
            <person name="Takemine S."/>
            <person name="Ishii Y."/>
            <person name="Ogata Y."/>
            <person name="Shindo C."/>
            <person name="Suda W."/>
        </authorList>
    </citation>
    <scope>NUCLEOTIDE SEQUENCE</scope>
    <source>
        <strain evidence="1">KACHI17</strain>
    </source>
</reference>
<gene>
    <name evidence="1" type="ORF">KACHI17_18320</name>
</gene>
<dbReference type="AlphaFoldDB" id="A0AAT9GKC0"/>
<protein>
    <recommendedName>
        <fullName evidence="2">DUF1569 domain-containing protein</fullName>
    </recommendedName>
</protein>
<name>A0AAT9GKC0_9BACT</name>
<dbReference type="RefSeq" id="WP_353548588.1">
    <property type="nucleotide sequence ID" value="NZ_AP029612.1"/>
</dbReference>
<proteinExistence type="predicted"/>
<dbReference type="InterPro" id="IPR034660">
    <property type="entry name" value="DinB/YfiT-like"/>
</dbReference>
<dbReference type="Pfam" id="PF07606">
    <property type="entry name" value="DUF1569"/>
    <property type="match status" value="1"/>
</dbReference>
<dbReference type="EMBL" id="AP029612">
    <property type="protein sequence ID" value="BFG70951.1"/>
    <property type="molecule type" value="Genomic_DNA"/>
</dbReference>
<sequence length="155" mass="17995">MDQQKALYIRTSFPESVAHLSADTEALWGKMSVQQMVEHVTGFFKVSTNELHFPLVTPEEHLPKFKEFLLSDKQFRENTKAPVLPEEPLPVTTPDLSTAILHLKAAIEKFFQFYELHPDLKIAHPVFGPLNFEEWILLHYKHVTHHARQFGLLPR</sequence>
<accession>A0AAT9GKC0</accession>
<evidence type="ECO:0000313" key="1">
    <source>
        <dbReference type="EMBL" id="BFG70951.1"/>
    </source>
</evidence>